<feature type="compositionally biased region" description="Polar residues" evidence="1">
    <location>
        <begin position="155"/>
        <end position="176"/>
    </location>
</feature>
<dbReference type="CDD" id="cd14399">
    <property type="entry name" value="UBA_PLICs"/>
    <property type="match status" value="1"/>
</dbReference>
<dbReference type="PANTHER" id="PTHR10677:SF3">
    <property type="entry name" value="FI07626P-RELATED"/>
    <property type="match status" value="1"/>
</dbReference>
<dbReference type="PROSITE" id="PS50030">
    <property type="entry name" value="UBA"/>
    <property type="match status" value="1"/>
</dbReference>
<proteinExistence type="predicted"/>
<accession>A0A2T9YNC1</accession>
<feature type="compositionally biased region" description="Polar residues" evidence="1">
    <location>
        <begin position="192"/>
        <end position="209"/>
    </location>
</feature>
<evidence type="ECO:0000256" key="1">
    <source>
        <dbReference type="SAM" id="MobiDB-lite"/>
    </source>
</evidence>
<dbReference type="PANTHER" id="PTHR10677">
    <property type="entry name" value="UBIQUILIN"/>
    <property type="match status" value="1"/>
</dbReference>
<dbReference type="STRING" id="133385.A0A2T9YNC1"/>
<evidence type="ECO:0000313" key="4">
    <source>
        <dbReference type="Proteomes" id="UP000245383"/>
    </source>
</evidence>
<dbReference type="Pfam" id="PF00627">
    <property type="entry name" value="UBA"/>
    <property type="match status" value="1"/>
</dbReference>
<dbReference type="GO" id="GO:0031593">
    <property type="term" value="F:polyubiquitin modification-dependent protein binding"/>
    <property type="evidence" value="ECO:0007669"/>
    <property type="project" value="TreeGrafter"/>
</dbReference>
<dbReference type="InterPro" id="IPR015940">
    <property type="entry name" value="UBA"/>
</dbReference>
<dbReference type="EMBL" id="MBFR01000112">
    <property type="protein sequence ID" value="PVU93838.1"/>
    <property type="molecule type" value="Genomic_DNA"/>
</dbReference>
<dbReference type="GO" id="GO:0006511">
    <property type="term" value="P:ubiquitin-dependent protein catabolic process"/>
    <property type="evidence" value="ECO:0007669"/>
    <property type="project" value="TreeGrafter"/>
</dbReference>
<dbReference type="SMART" id="SM00165">
    <property type="entry name" value="UBA"/>
    <property type="match status" value="1"/>
</dbReference>
<dbReference type="OrthoDB" id="267397at2759"/>
<dbReference type="GO" id="GO:0005829">
    <property type="term" value="C:cytosol"/>
    <property type="evidence" value="ECO:0007669"/>
    <property type="project" value="TreeGrafter"/>
</dbReference>
<dbReference type="Pfam" id="PF23195">
    <property type="entry name" value="UBQLN1"/>
    <property type="match status" value="1"/>
</dbReference>
<dbReference type="SMART" id="SM00727">
    <property type="entry name" value="STI1"/>
    <property type="match status" value="2"/>
</dbReference>
<dbReference type="Gene3D" id="1.10.8.10">
    <property type="entry name" value="DNA helicase RuvA subunit, C-terminal domain"/>
    <property type="match status" value="1"/>
</dbReference>
<dbReference type="InterPro" id="IPR015496">
    <property type="entry name" value="Ubiquilin"/>
</dbReference>
<reference evidence="3 4" key="1">
    <citation type="journal article" date="2018" name="MBio">
        <title>Comparative Genomics Reveals the Core Gene Toolbox for the Fungus-Insect Symbiosis.</title>
        <authorList>
            <person name="Wang Y."/>
            <person name="Stata M."/>
            <person name="Wang W."/>
            <person name="Stajich J.E."/>
            <person name="White M.M."/>
            <person name="Moncalvo J.M."/>
        </authorList>
    </citation>
    <scope>NUCLEOTIDE SEQUENCE [LARGE SCALE GENOMIC DNA]</scope>
    <source>
        <strain evidence="3 4">SWE-8-4</strain>
    </source>
</reference>
<gene>
    <name evidence="3" type="ORF">BB561_002995</name>
</gene>
<feature type="domain" description="UBA" evidence="2">
    <location>
        <begin position="274"/>
        <end position="318"/>
    </location>
</feature>
<evidence type="ECO:0000259" key="2">
    <source>
        <dbReference type="PROSITE" id="PS50030"/>
    </source>
</evidence>
<name>A0A2T9YNC1_9FUNG</name>
<dbReference type="AlphaFoldDB" id="A0A2T9YNC1"/>
<dbReference type="SUPFAM" id="SSF46934">
    <property type="entry name" value="UBA-like"/>
    <property type="match status" value="1"/>
</dbReference>
<evidence type="ECO:0000313" key="3">
    <source>
        <dbReference type="EMBL" id="PVU93838.1"/>
    </source>
</evidence>
<dbReference type="Proteomes" id="UP000245383">
    <property type="component" value="Unassembled WGS sequence"/>
</dbReference>
<feature type="compositionally biased region" description="Low complexity" evidence="1">
    <location>
        <begin position="181"/>
        <end position="191"/>
    </location>
</feature>
<keyword evidence="4" id="KW-1185">Reference proteome</keyword>
<dbReference type="InterPro" id="IPR009060">
    <property type="entry name" value="UBA-like_sf"/>
</dbReference>
<dbReference type="FunFam" id="1.10.8.10:FF:000079">
    <property type="entry name" value="Ubiquitin family protein"/>
    <property type="match status" value="1"/>
</dbReference>
<organism evidence="3 4">
    <name type="scientific">Smittium simulii</name>
    <dbReference type="NCBI Taxonomy" id="133385"/>
    <lineage>
        <taxon>Eukaryota</taxon>
        <taxon>Fungi</taxon>
        <taxon>Fungi incertae sedis</taxon>
        <taxon>Zoopagomycota</taxon>
        <taxon>Kickxellomycotina</taxon>
        <taxon>Harpellomycetes</taxon>
        <taxon>Harpellales</taxon>
        <taxon>Legeriomycetaceae</taxon>
        <taxon>Smittium</taxon>
    </lineage>
</organism>
<comment type="caution">
    <text evidence="3">The sequence shown here is derived from an EMBL/GenBank/DDBJ whole genome shotgun (WGS) entry which is preliminary data.</text>
</comment>
<dbReference type="InterPro" id="IPR006636">
    <property type="entry name" value="STI1_HS-bd"/>
</dbReference>
<sequence length="319" mass="33859">MPEITLNIKGTNEIKFTVSIDPATTSVLQLKESIESLDSSIPKDSQPNPFGANNDIFSLLGGMGDMGPMSSLANLPPVSPEIIETMYSNPHFQQTAQQILSNPDMINSMINSNPAISSQITPEMRQAMSNPEFMRAMTNPEVIRASMQMQAALNGTRGSNAGAQPSQQQQFGSTLYNPWAPTQQQPTQPTTDSNTAASDQQASTPQSNPFAALLNSGLMNPGAMGNQPPSADQIRLMQQMLGPLNGNAAGAAPPFGLFSNAPPATAAPAVSSVPPEERFSVQLAQLNEMGFWDAPKNIRALLATGGNVNAAIEMLLSEF</sequence>
<protein>
    <recommendedName>
        <fullName evidence="2">UBA domain-containing protein</fullName>
    </recommendedName>
</protein>
<feature type="region of interest" description="Disordered" evidence="1">
    <location>
        <begin position="155"/>
        <end position="229"/>
    </location>
</feature>